<dbReference type="Proteomes" id="UP000198346">
    <property type="component" value="Unassembled WGS sequence"/>
</dbReference>
<dbReference type="RefSeq" id="WP_089412648.1">
    <property type="nucleotide sequence ID" value="NZ_FZQA01000004.1"/>
</dbReference>
<organism evidence="3 4">
    <name type="scientific">Amphiplicatus metriothermophilus</name>
    <dbReference type="NCBI Taxonomy" id="1519374"/>
    <lineage>
        <taxon>Bacteria</taxon>
        <taxon>Pseudomonadati</taxon>
        <taxon>Pseudomonadota</taxon>
        <taxon>Alphaproteobacteria</taxon>
        <taxon>Parvularculales</taxon>
        <taxon>Parvularculaceae</taxon>
        <taxon>Amphiplicatus</taxon>
    </lineage>
</organism>
<evidence type="ECO:0000313" key="4">
    <source>
        <dbReference type="Proteomes" id="UP000198346"/>
    </source>
</evidence>
<protein>
    <submittedName>
        <fullName evidence="3">Uncharacterized protein</fullName>
    </submittedName>
</protein>
<accession>A0A239PWG4</accession>
<evidence type="ECO:0000256" key="2">
    <source>
        <dbReference type="SAM" id="Phobius"/>
    </source>
</evidence>
<feature type="coiled-coil region" evidence="1">
    <location>
        <begin position="44"/>
        <end position="92"/>
    </location>
</feature>
<name>A0A239PWG4_9PROT</name>
<keyword evidence="1" id="KW-0175">Coiled coil</keyword>
<sequence>MTISPWLLLGAFLFGLAAGWLIWGGRGLFPDRAGAAPPGEAGGLDALEAELAAARELAAADAAEADEAAARLDALDAALKRANGRLKLLLRAAGRTSSGS</sequence>
<keyword evidence="4" id="KW-1185">Reference proteome</keyword>
<feature type="transmembrane region" description="Helical" evidence="2">
    <location>
        <begin position="6"/>
        <end position="23"/>
    </location>
</feature>
<proteinExistence type="predicted"/>
<evidence type="ECO:0000256" key="1">
    <source>
        <dbReference type="SAM" id="Coils"/>
    </source>
</evidence>
<evidence type="ECO:0000313" key="3">
    <source>
        <dbReference type="EMBL" id="SNT74286.1"/>
    </source>
</evidence>
<keyword evidence="2" id="KW-0472">Membrane</keyword>
<keyword evidence="2" id="KW-0812">Transmembrane</keyword>
<reference evidence="3 4" key="1">
    <citation type="submission" date="2017-07" db="EMBL/GenBank/DDBJ databases">
        <authorList>
            <person name="Sun Z.S."/>
            <person name="Albrecht U."/>
            <person name="Echele G."/>
            <person name="Lee C.C."/>
        </authorList>
    </citation>
    <scope>NUCLEOTIDE SEQUENCE [LARGE SCALE GENOMIC DNA]</scope>
    <source>
        <strain evidence="3 4">CGMCC 1.12710</strain>
    </source>
</reference>
<keyword evidence="2" id="KW-1133">Transmembrane helix</keyword>
<dbReference type="EMBL" id="FZQA01000004">
    <property type="protein sequence ID" value="SNT74286.1"/>
    <property type="molecule type" value="Genomic_DNA"/>
</dbReference>
<gene>
    <name evidence="3" type="ORF">SAMN06297382_2197</name>
</gene>
<dbReference type="AlphaFoldDB" id="A0A239PWG4"/>